<reference evidence="1" key="1">
    <citation type="journal article" date="2023" name="Nat. Commun.">
        <title>Diploid and tetraploid genomes of Acorus and the evolution of monocots.</title>
        <authorList>
            <person name="Ma L."/>
            <person name="Liu K.W."/>
            <person name="Li Z."/>
            <person name="Hsiao Y.Y."/>
            <person name="Qi Y."/>
            <person name="Fu T."/>
            <person name="Tang G.D."/>
            <person name="Zhang D."/>
            <person name="Sun W.H."/>
            <person name="Liu D.K."/>
            <person name="Li Y."/>
            <person name="Chen G.Z."/>
            <person name="Liu X.D."/>
            <person name="Liao X.Y."/>
            <person name="Jiang Y.T."/>
            <person name="Yu X."/>
            <person name="Hao Y."/>
            <person name="Huang J."/>
            <person name="Zhao X.W."/>
            <person name="Ke S."/>
            <person name="Chen Y.Y."/>
            <person name="Wu W.L."/>
            <person name="Hsu J.L."/>
            <person name="Lin Y.F."/>
            <person name="Huang M.D."/>
            <person name="Li C.Y."/>
            <person name="Huang L."/>
            <person name="Wang Z.W."/>
            <person name="Zhao X."/>
            <person name="Zhong W.Y."/>
            <person name="Peng D.H."/>
            <person name="Ahmad S."/>
            <person name="Lan S."/>
            <person name="Zhang J.S."/>
            <person name="Tsai W.C."/>
            <person name="Van de Peer Y."/>
            <person name="Liu Z.J."/>
        </authorList>
    </citation>
    <scope>NUCLEOTIDE SEQUENCE</scope>
    <source>
        <strain evidence="1">CP</strain>
    </source>
</reference>
<dbReference type="AlphaFoldDB" id="A0AAV9ECX6"/>
<reference evidence="1" key="2">
    <citation type="submission" date="2023-06" db="EMBL/GenBank/DDBJ databases">
        <authorList>
            <person name="Ma L."/>
            <person name="Liu K.-W."/>
            <person name="Li Z."/>
            <person name="Hsiao Y.-Y."/>
            <person name="Qi Y."/>
            <person name="Fu T."/>
            <person name="Tang G."/>
            <person name="Zhang D."/>
            <person name="Sun W.-H."/>
            <person name="Liu D.-K."/>
            <person name="Li Y."/>
            <person name="Chen G.-Z."/>
            <person name="Liu X.-D."/>
            <person name="Liao X.-Y."/>
            <person name="Jiang Y.-T."/>
            <person name="Yu X."/>
            <person name="Hao Y."/>
            <person name="Huang J."/>
            <person name="Zhao X.-W."/>
            <person name="Ke S."/>
            <person name="Chen Y.-Y."/>
            <person name="Wu W.-L."/>
            <person name="Hsu J.-L."/>
            <person name="Lin Y.-F."/>
            <person name="Huang M.-D."/>
            <person name="Li C.-Y."/>
            <person name="Huang L."/>
            <person name="Wang Z.-W."/>
            <person name="Zhao X."/>
            <person name="Zhong W.-Y."/>
            <person name="Peng D.-H."/>
            <person name="Ahmad S."/>
            <person name="Lan S."/>
            <person name="Zhang J.-S."/>
            <person name="Tsai W.-C."/>
            <person name="Van De Peer Y."/>
            <person name="Liu Z.-J."/>
        </authorList>
    </citation>
    <scope>NUCLEOTIDE SEQUENCE</scope>
    <source>
        <strain evidence="1">CP</strain>
        <tissue evidence="1">Leaves</tissue>
    </source>
</reference>
<comment type="caution">
    <text evidence="1">The sequence shown here is derived from an EMBL/GenBank/DDBJ whole genome shotgun (WGS) entry which is preliminary data.</text>
</comment>
<accession>A0AAV9ECX6</accession>
<dbReference type="PANTHER" id="PTHR47780">
    <property type="entry name" value="PROTEIN SET DOMAIN GROUP 41"/>
    <property type="match status" value="1"/>
</dbReference>
<dbReference type="PANTHER" id="PTHR47780:SF1">
    <property type="entry name" value="PROTEIN SET DOMAIN GROUP 41"/>
    <property type="match status" value="1"/>
</dbReference>
<dbReference type="Proteomes" id="UP001180020">
    <property type="component" value="Unassembled WGS sequence"/>
</dbReference>
<dbReference type="EMBL" id="JAUJYO010000008">
    <property type="protein sequence ID" value="KAK1311350.1"/>
    <property type="molecule type" value="Genomic_DNA"/>
</dbReference>
<gene>
    <name evidence="1" type="ORF">QJS10_CPA08g00585</name>
</gene>
<evidence type="ECO:0000313" key="1">
    <source>
        <dbReference type="EMBL" id="KAK1311350.1"/>
    </source>
</evidence>
<organism evidence="1 2">
    <name type="scientific">Acorus calamus</name>
    <name type="common">Sweet flag</name>
    <dbReference type="NCBI Taxonomy" id="4465"/>
    <lineage>
        <taxon>Eukaryota</taxon>
        <taxon>Viridiplantae</taxon>
        <taxon>Streptophyta</taxon>
        <taxon>Embryophyta</taxon>
        <taxon>Tracheophyta</taxon>
        <taxon>Spermatophyta</taxon>
        <taxon>Magnoliopsida</taxon>
        <taxon>Liliopsida</taxon>
        <taxon>Acoraceae</taxon>
        <taxon>Acorus</taxon>
    </lineage>
</organism>
<protein>
    <submittedName>
        <fullName evidence="1">Uncharacterized protein</fullName>
    </submittedName>
</protein>
<evidence type="ECO:0000313" key="2">
    <source>
        <dbReference type="Proteomes" id="UP001180020"/>
    </source>
</evidence>
<proteinExistence type="predicted"/>
<name>A0AAV9ECX6_ACOCL</name>
<keyword evidence="2" id="KW-1185">Reference proteome</keyword>
<sequence length="368" mass="40935">MFMTVEVINGGLYSFSDSAARLDSASRATDAYRSSKQNGDGKKEILVEWNKGEKNKMIGYDRNVIHIVNSYDESSDKLLACCPVSKNLRKKWEQPRNFDLMQQMLMGCRELRKKGDGSMRAKAVRHLESWSKYQFVCRCGHCNTSPQPYVDRVLNESASNLNTAKESNHDFHDNDALEEVANIVEEAVAEYMSYGDAKSCCCKLETCLLRASETSNSSKDSSRPNSASAYNTRSRCIPGPELVQDYRLGALEMAMAAAAYSLLLAGATNHLLSVESSLIASASVFWINAGESILGVVKRLRWFTSVEGRSELGCPPETEAQLGVDCCYSRHPITPPREISGLTQEEFMMTCTAYLDCILEVLQKSGHF</sequence>